<dbReference type="PANTHER" id="PTHR42880:SF1">
    <property type="entry name" value="ISOPROPYLMALATE_HOMOCITRATE_CITRAMALATE SYNTHASE FAMILY PROTEIN"/>
    <property type="match status" value="1"/>
</dbReference>
<evidence type="ECO:0000259" key="2">
    <source>
        <dbReference type="PROSITE" id="PS50991"/>
    </source>
</evidence>
<dbReference type="PANTHER" id="PTHR42880">
    <property type="entry name" value="HOMOCITRATE SYNTHASE"/>
    <property type="match status" value="1"/>
</dbReference>
<name>A0A1V4SG40_RUMHU</name>
<keyword evidence="4" id="KW-1185">Reference proteome</keyword>
<feature type="domain" description="Pyruvate carboxyltransferase" evidence="2">
    <location>
        <begin position="1"/>
        <end position="99"/>
    </location>
</feature>
<sequence length="111" mass="12123">MLNIRYADTVGVLTPSRAFQAISEIRSHADIPLGIHAHNDLGMAVANSLEAARAGADYIDTTLMGIGERAGNCDIGQFILATEQLYDIRPNRRDVGLLQEKGREIVFGKQQ</sequence>
<keyword evidence="3" id="KW-0012">Acyltransferase</keyword>
<organism evidence="3 4">
    <name type="scientific">Ruminiclostridium hungatei</name>
    <name type="common">Clostridium hungatei</name>
    <dbReference type="NCBI Taxonomy" id="48256"/>
    <lineage>
        <taxon>Bacteria</taxon>
        <taxon>Bacillati</taxon>
        <taxon>Bacillota</taxon>
        <taxon>Clostridia</taxon>
        <taxon>Eubacteriales</taxon>
        <taxon>Oscillospiraceae</taxon>
        <taxon>Ruminiclostridium</taxon>
    </lineage>
</organism>
<keyword evidence="1 3" id="KW-0808">Transferase</keyword>
<dbReference type="Pfam" id="PF00682">
    <property type="entry name" value="HMGL-like"/>
    <property type="match status" value="1"/>
</dbReference>
<dbReference type="GO" id="GO:0004410">
    <property type="term" value="F:homocitrate synthase activity"/>
    <property type="evidence" value="ECO:0007669"/>
    <property type="project" value="UniProtKB-EC"/>
</dbReference>
<protein>
    <submittedName>
        <fullName evidence="3">Homocitrate synthase</fullName>
        <ecNumber evidence="3">2.3.3.14</ecNumber>
    </submittedName>
</protein>
<dbReference type="Proteomes" id="UP000191554">
    <property type="component" value="Unassembled WGS sequence"/>
</dbReference>
<dbReference type="InterPro" id="IPR000891">
    <property type="entry name" value="PYR_CT"/>
</dbReference>
<dbReference type="PROSITE" id="PS50991">
    <property type="entry name" value="PYR_CT"/>
    <property type="match status" value="1"/>
</dbReference>
<dbReference type="AlphaFoldDB" id="A0A1V4SG40"/>
<comment type="caution">
    <text evidence="3">The sequence shown here is derived from an EMBL/GenBank/DDBJ whole genome shotgun (WGS) entry which is preliminary data.</text>
</comment>
<dbReference type="GO" id="GO:0019752">
    <property type="term" value="P:carboxylic acid metabolic process"/>
    <property type="evidence" value="ECO:0007669"/>
    <property type="project" value="InterPro"/>
</dbReference>
<dbReference type="Gene3D" id="3.20.20.70">
    <property type="entry name" value="Aldolase class I"/>
    <property type="match status" value="1"/>
</dbReference>
<dbReference type="InterPro" id="IPR002034">
    <property type="entry name" value="AIPM/Hcit_synth_CS"/>
</dbReference>
<reference evidence="3 4" key="1">
    <citation type="submission" date="2017-03" db="EMBL/GenBank/DDBJ databases">
        <title>Genome sequence of Clostridium hungatei DSM 14427.</title>
        <authorList>
            <person name="Poehlein A."/>
            <person name="Daniel R."/>
        </authorList>
    </citation>
    <scope>NUCLEOTIDE SEQUENCE [LARGE SCALE GENOMIC DNA]</scope>
    <source>
        <strain evidence="3 4">DSM 14427</strain>
    </source>
</reference>
<dbReference type="EMBL" id="MZGX01000024">
    <property type="protein sequence ID" value="OPX42820.1"/>
    <property type="molecule type" value="Genomic_DNA"/>
</dbReference>
<accession>A0A1V4SG40</accession>
<dbReference type="InterPro" id="IPR013785">
    <property type="entry name" value="Aldolase_TIM"/>
</dbReference>
<proteinExistence type="predicted"/>
<dbReference type="PROSITE" id="PS00816">
    <property type="entry name" value="AIPM_HOMOCIT_SYNTH_2"/>
    <property type="match status" value="1"/>
</dbReference>
<evidence type="ECO:0000313" key="4">
    <source>
        <dbReference type="Proteomes" id="UP000191554"/>
    </source>
</evidence>
<evidence type="ECO:0000256" key="1">
    <source>
        <dbReference type="ARBA" id="ARBA00022679"/>
    </source>
</evidence>
<gene>
    <name evidence="3" type="ORF">CLHUN_33040</name>
</gene>
<evidence type="ECO:0000313" key="3">
    <source>
        <dbReference type="EMBL" id="OPX42820.1"/>
    </source>
</evidence>
<dbReference type="EC" id="2.3.3.14" evidence="3"/>
<dbReference type="SUPFAM" id="SSF51569">
    <property type="entry name" value="Aldolase"/>
    <property type="match status" value="1"/>
</dbReference>
<dbReference type="STRING" id="48256.CLHUN_33040"/>